<evidence type="ECO:0000259" key="1">
    <source>
        <dbReference type="Pfam" id="PF03070"/>
    </source>
</evidence>
<dbReference type="PaxDb" id="67767-A0A0J7JVX7"/>
<dbReference type="OrthoDB" id="5806710at2759"/>
<dbReference type="SUPFAM" id="SSF48613">
    <property type="entry name" value="Heme oxygenase-like"/>
    <property type="match status" value="1"/>
</dbReference>
<sequence>MNSAAYQTPEELAATLLPCFWIYAVLGKELTQKAVSPNPYDNWLKDYRNPDFDKSTKQMIDLTNRLAAKASPALRQKMLDAFTMASRMELNFWDSAYKLENWQ</sequence>
<feature type="domain" description="Thiaminase-2/PQQC" evidence="1">
    <location>
        <begin position="2"/>
        <end position="98"/>
    </location>
</feature>
<dbReference type="PANTHER" id="PTHR43198">
    <property type="entry name" value="BIFUNCTIONAL TH2 PROTEIN"/>
    <property type="match status" value="1"/>
</dbReference>
<evidence type="ECO:0000313" key="3">
    <source>
        <dbReference type="Proteomes" id="UP000036403"/>
    </source>
</evidence>
<dbReference type="PANTHER" id="PTHR43198:SF2">
    <property type="entry name" value="SI:CH1073-67J19.1-RELATED"/>
    <property type="match status" value="1"/>
</dbReference>
<name>A0A0J7JVX7_LASNI</name>
<dbReference type="GO" id="GO:0006772">
    <property type="term" value="P:thiamine metabolic process"/>
    <property type="evidence" value="ECO:0007669"/>
    <property type="project" value="UniProtKB-ARBA"/>
</dbReference>
<organism evidence="2 3">
    <name type="scientific">Lasius niger</name>
    <name type="common">Black garden ant</name>
    <dbReference type="NCBI Taxonomy" id="67767"/>
    <lineage>
        <taxon>Eukaryota</taxon>
        <taxon>Metazoa</taxon>
        <taxon>Ecdysozoa</taxon>
        <taxon>Arthropoda</taxon>
        <taxon>Hexapoda</taxon>
        <taxon>Insecta</taxon>
        <taxon>Pterygota</taxon>
        <taxon>Neoptera</taxon>
        <taxon>Endopterygota</taxon>
        <taxon>Hymenoptera</taxon>
        <taxon>Apocrita</taxon>
        <taxon>Aculeata</taxon>
        <taxon>Formicoidea</taxon>
        <taxon>Formicidae</taxon>
        <taxon>Formicinae</taxon>
        <taxon>Lasius</taxon>
        <taxon>Lasius</taxon>
    </lineage>
</organism>
<dbReference type="GO" id="GO:0005829">
    <property type="term" value="C:cytosol"/>
    <property type="evidence" value="ECO:0007669"/>
    <property type="project" value="TreeGrafter"/>
</dbReference>
<dbReference type="Proteomes" id="UP000036403">
    <property type="component" value="Unassembled WGS sequence"/>
</dbReference>
<dbReference type="Gene3D" id="1.20.910.10">
    <property type="entry name" value="Heme oxygenase-like"/>
    <property type="match status" value="1"/>
</dbReference>
<dbReference type="STRING" id="67767.A0A0J7JVX7"/>
<evidence type="ECO:0000313" key="2">
    <source>
        <dbReference type="EMBL" id="KMQ82289.1"/>
    </source>
</evidence>
<dbReference type="Pfam" id="PF03070">
    <property type="entry name" value="TENA_THI-4"/>
    <property type="match status" value="1"/>
</dbReference>
<dbReference type="AlphaFoldDB" id="A0A0J7JVX7"/>
<dbReference type="EMBL" id="LBMM01026705">
    <property type="protein sequence ID" value="KMQ82289.1"/>
    <property type="molecule type" value="Genomic_DNA"/>
</dbReference>
<dbReference type="InterPro" id="IPR016084">
    <property type="entry name" value="Haem_Oase-like_multi-hlx"/>
</dbReference>
<gene>
    <name evidence="2" type="ORF">RF55_23506</name>
</gene>
<dbReference type="InterPro" id="IPR050967">
    <property type="entry name" value="Thiamine_Salvage_TenA"/>
</dbReference>
<dbReference type="InterPro" id="IPR004305">
    <property type="entry name" value="Thiaminase-2/PQQC"/>
</dbReference>
<proteinExistence type="predicted"/>
<reference evidence="2 3" key="1">
    <citation type="submission" date="2015-04" db="EMBL/GenBank/DDBJ databases">
        <title>Lasius niger genome sequencing.</title>
        <authorList>
            <person name="Konorov E.A."/>
            <person name="Nikitin M.A."/>
            <person name="Kirill M.V."/>
            <person name="Chang P."/>
        </authorList>
    </citation>
    <scope>NUCLEOTIDE SEQUENCE [LARGE SCALE GENOMIC DNA]</scope>
    <source>
        <tissue evidence="2">Whole</tissue>
    </source>
</reference>
<keyword evidence="3" id="KW-1185">Reference proteome</keyword>
<comment type="caution">
    <text evidence="2">The sequence shown here is derived from an EMBL/GenBank/DDBJ whole genome shotgun (WGS) entry which is preliminary data.</text>
</comment>
<protein>
    <submittedName>
        <fullName evidence="2">Transcriptional regulator</fullName>
    </submittedName>
</protein>
<accession>A0A0J7JVX7</accession>